<keyword evidence="10" id="KW-0732">Signal</keyword>
<evidence type="ECO:0000256" key="3">
    <source>
        <dbReference type="ARBA" id="ARBA00022452"/>
    </source>
</evidence>
<comment type="similarity">
    <text evidence="8 9">Belongs to the TonB-dependent receptor family.</text>
</comment>
<evidence type="ECO:0000256" key="5">
    <source>
        <dbReference type="ARBA" id="ARBA00023077"/>
    </source>
</evidence>
<dbReference type="Gene3D" id="2.170.130.10">
    <property type="entry name" value="TonB-dependent receptor, plug domain"/>
    <property type="match status" value="1"/>
</dbReference>
<dbReference type="AlphaFoldDB" id="A0A172Y531"/>
<dbReference type="PROSITE" id="PS52016">
    <property type="entry name" value="TONB_DEPENDENT_REC_3"/>
    <property type="match status" value="1"/>
</dbReference>
<dbReference type="EMBL" id="CP015614">
    <property type="protein sequence ID" value="ANF54334.1"/>
    <property type="molecule type" value="Genomic_DNA"/>
</dbReference>
<evidence type="ECO:0000256" key="7">
    <source>
        <dbReference type="ARBA" id="ARBA00023237"/>
    </source>
</evidence>
<keyword evidence="3 8" id="KW-1134">Transmembrane beta strand</keyword>
<evidence type="ECO:0000256" key="9">
    <source>
        <dbReference type="RuleBase" id="RU003357"/>
    </source>
</evidence>
<evidence type="ECO:0000259" key="12">
    <source>
        <dbReference type="Pfam" id="PF07715"/>
    </source>
</evidence>
<protein>
    <submittedName>
        <fullName evidence="13">TonB-dependent receptor</fullName>
    </submittedName>
</protein>
<reference evidence="13 14" key="1">
    <citation type="journal article" date="2014" name="Genome Announc.">
        <title>Genome Sequence of a Promising Hydrogen-Producing Facultative Anaerobic Bacterium, Brevundimonas naejangsanensis Strain B1.</title>
        <authorList>
            <person name="Su H."/>
            <person name="Zhang T."/>
            <person name="Bao M."/>
            <person name="Jiang Y."/>
            <person name="Wang Y."/>
            <person name="Tan T."/>
        </authorList>
    </citation>
    <scope>NUCLEOTIDE SEQUENCE [LARGE SCALE GENOMIC DNA]</scope>
    <source>
        <strain evidence="13 14">B1</strain>
    </source>
</reference>
<feature type="domain" description="TonB-dependent receptor-like beta-barrel" evidence="11">
    <location>
        <begin position="361"/>
        <end position="840"/>
    </location>
</feature>
<evidence type="ECO:0000256" key="8">
    <source>
        <dbReference type="PROSITE-ProRule" id="PRU01360"/>
    </source>
</evidence>
<organism evidence="13 14">
    <name type="scientific">Brevundimonas naejangsanensis</name>
    <dbReference type="NCBI Taxonomy" id="588932"/>
    <lineage>
        <taxon>Bacteria</taxon>
        <taxon>Pseudomonadati</taxon>
        <taxon>Pseudomonadota</taxon>
        <taxon>Alphaproteobacteria</taxon>
        <taxon>Caulobacterales</taxon>
        <taxon>Caulobacteraceae</taxon>
        <taxon>Brevundimonas</taxon>
    </lineage>
</organism>
<dbReference type="STRING" id="588932.DA69_06015"/>
<dbReference type="InterPro" id="IPR012910">
    <property type="entry name" value="Plug_dom"/>
</dbReference>
<dbReference type="eggNOG" id="COG4771">
    <property type="taxonomic scope" value="Bacteria"/>
</dbReference>
<keyword evidence="4 8" id="KW-0812">Transmembrane</keyword>
<dbReference type="GO" id="GO:0009279">
    <property type="term" value="C:cell outer membrane"/>
    <property type="evidence" value="ECO:0007669"/>
    <property type="project" value="UniProtKB-SubCell"/>
</dbReference>
<name>A0A172Y531_9CAUL</name>
<feature type="domain" description="TonB-dependent receptor plug" evidence="12">
    <location>
        <begin position="65"/>
        <end position="168"/>
    </location>
</feature>
<keyword evidence="13" id="KW-0675">Receptor</keyword>
<proteinExistence type="inferred from homology"/>
<dbReference type="SUPFAM" id="SSF56935">
    <property type="entry name" value="Porins"/>
    <property type="match status" value="1"/>
</dbReference>
<keyword evidence="7 8" id="KW-0998">Cell outer membrane</keyword>
<keyword evidence="2 8" id="KW-0813">Transport</keyword>
<evidence type="ECO:0000313" key="14">
    <source>
        <dbReference type="Proteomes" id="UP000077603"/>
    </source>
</evidence>
<evidence type="ECO:0000256" key="1">
    <source>
        <dbReference type="ARBA" id="ARBA00004571"/>
    </source>
</evidence>
<dbReference type="KEGG" id="bne:DA69_06015"/>
<dbReference type="PANTHER" id="PTHR47234">
    <property type="match status" value="1"/>
</dbReference>
<dbReference type="InterPro" id="IPR037066">
    <property type="entry name" value="Plug_dom_sf"/>
</dbReference>
<dbReference type="InterPro" id="IPR039426">
    <property type="entry name" value="TonB-dep_rcpt-like"/>
</dbReference>
<keyword evidence="5 9" id="KW-0798">TonB box</keyword>
<evidence type="ECO:0000259" key="11">
    <source>
        <dbReference type="Pfam" id="PF00593"/>
    </source>
</evidence>
<sequence length="874" mass="92698">MKVVRHSTKRAAVCGASLLTLMLAAGQVQAQEAGPDEEAVAVDEIIVTGTSIRGVPPVGSNLIGVSRADVERLGAANTPDILASVPQLNSFNTAPVAASGGFGTFAPGMRGLPSSATLPLMNGHRLVAAAANDTAPDYPLIPALAIERVEVVADGASSIYGSDAVTGVVNFITRRRVDGVEASANYGVGDAYYQGHFGVLAGKTFARGSALVAYQYTQNDSITGGDRDYRTQDFTKQGGLDARAVNCPTPNVLYDTSFYAVYHAAPGLVAGTKNYCDNGAVVDLYPSTELHSLFASGEYLVSDKIRLWGEALYADRHDEMRVGLPVQSVAMSAANPFFRGPAGGAANVAYVLFRPDNIVGADHFINRDDKQVFNGSAGVDFQLAREFELTLGGTFGRTDNDAYIPAINTAAITAAGFGTTAATALDPFGSGTSEAVKQAILANAATAVGITQTMDMASARLSGPLFELPGGTMKIALGAEYRKETFEQRGVVGASPVPEKLDRDISSFYGEIFAPLVSEANALPLVQKLSLSLSGRYDKYGDFGETSNPKVGVNWTPTNGLDLRASYGQSFRAPGMRQIGATVGAYYLDAATSVVGANDPTRGPNQVATIYLLGGNKNLQPEEAETWSLGADWTPSFAPNFKASVTYYNIEYINTIGVPSAAMVFTDPTFSKVIHRDPTPSELQALLAGHVNVNVPSAIPAAVNFLDLRLNNFGMRSTDGLDMFFRYNWPTDFGLVYADLSANYILNYDVKQTPNSAVADSLDLGIPQTTARFTLGADVGAWSVASFVNFRGEYTNNYATPTGVAQYTSSPYVTVDLRVSWTLPDAGWSQGMTASLQVNDLLDETPPYFPATDGIGGAYNPIGRFVALNLRKKF</sequence>
<dbReference type="PANTHER" id="PTHR47234:SF2">
    <property type="entry name" value="TONB-DEPENDENT RECEPTOR"/>
    <property type="match status" value="1"/>
</dbReference>
<comment type="subcellular location">
    <subcellularLocation>
        <location evidence="1 8">Cell outer membrane</location>
        <topology evidence="1 8">Multi-pass membrane protein</topology>
    </subcellularLocation>
</comment>
<dbReference type="InterPro" id="IPR036942">
    <property type="entry name" value="Beta-barrel_TonB_sf"/>
</dbReference>
<evidence type="ECO:0000256" key="4">
    <source>
        <dbReference type="ARBA" id="ARBA00022692"/>
    </source>
</evidence>
<accession>A0A172Y531</accession>
<evidence type="ECO:0000256" key="6">
    <source>
        <dbReference type="ARBA" id="ARBA00023136"/>
    </source>
</evidence>
<keyword evidence="14" id="KW-1185">Reference proteome</keyword>
<gene>
    <name evidence="13" type="ORF">DA69_06015</name>
</gene>
<keyword evidence="6 8" id="KW-0472">Membrane</keyword>
<dbReference type="Pfam" id="PF00593">
    <property type="entry name" value="TonB_dep_Rec_b-barrel"/>
    <property type="match status" value="1"/>
</dbReference>
<evidence type="ECO:0000256" key="2">
    <source>
        <dbReference type="ARBA" id="ARBA00022448"/>
    </source>
</evidence>
<dbReference type="InterPro" id="IPR000531">
    <property type="entry name" value="Beta-barrel_TonB"/>
</dbReference>
<dbReference type="Proteomes" id="UP000077603">
    <property type="component" value="Chromosome"/>
</dbReference>
<dbReference type="Pfam" id="PF07715">
    <property type="entry name" value="Plug"/>
    <property type="match status" value="1"/>
</dbReference>
<evidence type="ECO:0000313" key="13">
    <source>
        <dbReference type="EMBL" id="ANF54334.1"/>
    </source>
</evidence>
<feature type="signal peptide" evidence="10">
    <location>
        <begin position="1"/>
        <end position="30"/>
    </location>
</feature>
<dbReference type="Gene3D" id="2.40.170.20">
    <property type="entry name" value="TonB-dependent receptor, beta-barrel domain"/>
    <property type="match status" value="1"/>
</dbReference>
<evidence type="ECO:0000256" key="10">
    <source>
        <dbReference type="SAM" id="SignalP"/>
    </source>
</evidence>
<feature type="chain" id="PRO_5008004265" evidence="10">
    <location>
        <begin position="31"/>
        <end position="874"/>
    </location>
</feature>